<dbReference type="HAMAP" id="MF_00161">
    <property type="entry name" value="LspA"/>
    <property type="match status" value="1"/>
</dbReference>
<dbReference type="EMBL" id="JBHPON010000003">
    <property type="protein sequence ID" value="MFC6037591.1"/>
    <property type="molecule type" value="Genomic_DNA"/>
</dbReference>
<keyword evidence="8 9" id="KW-0472">Membrane</keyword>
<evidence type="ECO:0000256" key="9">
    <source>
        <dbReference type="HAMAP-Rule" id="MF_00161"/>
    </source>
</evidence>
<feature type="transmembrane region" description="Helical" evidence="9">
    <location>
        <begin position="139"/>
        <end position="156"/>
    </location>
</feature>
<evidence type="ECO:0000256" key="6">
    <source>
        <dbReference type="ARBA" id="ARBA00022801"/>
    </source>
</evidence>
<proteinExistence type="inferred from homology"/>
<evidence type="ECO:0000256" key="3">
    <source>
        <dbReference type="ARBA" id="ARBA00022670"/>
    </source>
</evidence>
<evidence type="ECO:0000256" key="5">
    <source>
        <dbReference type="ARBA" id="ARBA00022750"/>
    </source>
</evidence>
<dbReference type="PANTHER" id="PTHR33695">
    <property type="entry name" value="LIPOPROTEIN SIGNAL PEPTIDASE"/>
    <property type="match status" value="1"/>
</dbReference>
<keyword evidence="7 9" id="KW-1133">Transmembrane helix</keyword>
<dbReference type="PROSITE" id="PS00855">
    <property type="entry name" value="SPASE_II"/>
    <property type="match status" value="1"/>
</dbReference>
<feature type="active site" evidence="9">
    <location>
        <position position="125"/>
    </location>
</feature>
<sequence length="170" mass="17993">MISPGLKEPSVIRRVGLSCAALVLVVDIVTKRMAEGLSPDALPIAITPFLNVVLVGNRGVSFGLLTSDNKFAPFVLAGLAILIIAFVLRQLWKVQSRTEASALGLIIGGAIANAIDRIGDGTVTDFIDLYVGGYHWPSFNFADAAITGGVLIWVLFSRATGLVRQTKASN</sequence>
<keyword evidence="5 9" id="KW-0064">Aspartyl protease</keyword>
<evidence type="ECO:0000256" key="11">
    <source>
        <dbReference type="RuleBase" id="RU004181"/>
    </source>
</evidence>
<evidence type="ECO:0000256" key="4">
    <source>
        <dbReference type="ARBA" id="ARBA00022692"/>
    </source>
</evidence>
<keyword evidence="13" id="KW-1185">Reference proteome</keyword>
<comment type="catalytic activity">
    <reaction evidence="9 10">
        <text>Release of signal peptides from bacterial membrane prolipoproteins. Hydrolyzes -Xaa-Yaa-Zaa-|-(S,diacylglyceryl)Cys-, in which Xaa is hydrophobic (preferably Leu), and Yaa (Ala or Ser) and Zaa (Gly or Ala) have small, neutral side chains.</text>
        <dbReference type="EC" id="3.4.23.36"/>
    </reaction>
</comment>
<comment type="caution">
    <text evidence="12">The sequence shown here is derived from an EMBL/GenBank/DDBJ whole genome shotgun (WGS) entry which is preliminary data.</text>
</comment>
<evidence type="ECO:0000313" key="12">
    <source>
        <dbReference type="EMBL" id="MFC6037591.1"/>
    </source>
</evidence>
<keyword evidence="4 9" id="KW-0812">Transmembrane</keyword>
<evidence type="ECO:0000256" key="1">
    <source>
        <dbReference type="ARBA" id="ARBA00006139"/>
    </source>
</evidence>
<dbReference type="RefSeq" id="WP_379881016.1">
    <property type="nucleotide sequence ID" value="NZ_JBHPON010000003.1"/>
</dbReference>
<gene>
    <name evidence="9 12" type="primary">lspA</name>
    <name evidence="12" type="ORF">ACFMB1_18695</name>
</gene>
<protein>
    <recommendedName>
        <fullName evidence="9">Lipoprotein signal peptidase</fullName>
        <ecNumber evidence="9">3.4.23.36</ecNumber>
    </recommendedName>
    <alternativeName>
        <fullName evidence="9">Prolipoprotein signal peptidase</fullName>
    </alternativeName>
    <alternativeName>
        <fullName evidence="9">Signal peptidase II</fullName>
        <shortName evidence="9">SPase II</shortName>
    </alternativeName>
</protein>
<feature type="active site" evidence="9">
    <location>
        <position position="143"/>
    </location>
</feature>
<feature type="transmembrane region" description="Helical" evidence="9">
    <location>
        <begin position="71"/>
        <end position="88"/>
    </location>
</feature>
<dbReference type="GO" id="GO:0004190">
    <property type="term" value="F:aspartic-type endopeptidase activity"/>
    <property type="evidence" value="ECO:0007669"/>
    <property type="project" value="UniProtKB-EC"/>
</dbReference>
<comment type="caution">
    <text evidence="9">Lacks conserved residue(s) required for the propagation of feature annotation.</text>
</comment>
<evidence type="ECO:0000256" key="7">
    <source>
        <dbReference type="ARBA" id="ARBA00022989"/>
    </source>
</evidence>
<accession>A0ABW1KZT5</accession>
<name>A0ABW1KZT5_9PROT</name>
<dbReference type="InterPro" id="IPR001872">
    <property type="entry name" value="Peptidase_A8"/>
</dbReference>
<dbReference type="Proteomes" id="UP001596116">
    <property type="component" value="Unassembled WGS sequence"/>
</dbReference>
<organism evidence="12 13">
    <name type="scientific">Hyphococcus aureus</name>
    <dbReference type="NCBI Taxonomy" id="2666033"/>
    <lineage>
        <taxon>Bacteria</taxon>
        <taxon>Pseudomonadati</taxon>
        <taxon>Pseudomonadota</taxon>
        <taxon>Alphaproteobacteria</taxon>
        <taxon>Parvularculales</taxon>
        <taxon>Parvularculaceae</taxon>
        <taxon>Hyphococcus</taxon>
    </lineage>
</organism>
<comment type="function">
    <text evidence="9 10">This protein specifically catalyzes the removal of signal peptides from prolipoproteins.</text>
</comment>
<evidence type="ECO:0000313" key="13">
    <source>
        <dbReference type="Proteomes" id="UP001596116"/>
    </source>
</evidence>
<reference evidence="12 13" key="1">
    <citation type="submission" date="2024-09" db="EMBL/GenBank/DDBJ databases">
        <authorList>
            <person name="Zhang Z.-H."/>
        </authorList>
    </citation>
    <scope>NUCLEOTIDE SEQUENCE [LARGE SCALE GENOMIC DNA]</scope>
    <source>
        <strain evidence="12 13">HHTR114</strain>
    </source>
</reference>
<dbReference type="NCBIfam" id="TIGR00077">
    <property type="entry name" value="lspA"/>
    <property type="match status" value="1"/>
</dbReference>
<keyword evidence="2 9" id="KW-1003">Cell membrane</keyword>
<comment type="subcellular location">
    <subcellularLocation>
        <location evidence="9">Cell membrane</location>
        <topology evidence="9">Multi-pass membrane protein</topology>
    </subcellularLocation>
</comment>
<feature type="transmembrane region" description="Helical" evidence="9">
    <location>
        <begin position="100"/>
        <end position="119"/>
    </location>
</feature>
<evidence type="ECO:0000256" key="2">
    <source>
        <dbReference type="ARBA" id="ARBA00022475"/>
    </source>
</evidence>
<dbReference type="PANTHER" id="PTHR33695:SF1">
    <property type="entry name" value="LIPOPROTEIN SIGNAL PEPTIDASE"/>
    <property type="match status" value="1"/>
</dbReference>
<comment type="pathway">
    <text evidence="9">Protein modification; lipoprotein biosynthesis (signal peptide cleavage).</text>
</comment>
<keyword evidence="6 9" id="KW-0378">Hydrolase</keyword>
<dbReference type="Pfam" id="PF01252">
    <property type="entry name" value="Peptidase_A8"/>
    <property type="match status" value="1"/>
</dbReference>
<dbReference type="EC" id="3.4.23.36" evidence="9"/>
<keyword evidence="3 9" id="KW-0645">Protease</keyword>
<comment type="similarity">
    <text evidence="1 9 11">Belongs to the peptidase A8 family.</text>
</comment>
<dbReference type="PRINTS" id="PR00781">
    <property type="entry name" value="LIPOSIGPTASE"/>
</dbReference>
<evidence type="ECO:0000256" key="8">
    <source>
        <dbReference type="ARBA" id="ARBA00023136"/>
    </source>
</evidence>
<evidence type="ECO:0000256" key="10">
    <source>
        <dbReference type="RuleBase" id="RU000594"/>
    </source>
</evidence>